<accession>A0A135TJV1</accession>
<dbReference type="InterPro" id="IPR013087">
    <property type="entry name" value="Znf_C2H2_type"/>
</dbReference>
<dbReference type="PANTHER" id="PTHR47660">
    <property type="entry name" value="TRANSCRIPTION FACTOR WITH C2H2 AND ZN(2)-CYS(6) DNA BINDING DOMAIN (EUROFUNG)-RELATED-RELATED"/>
    <property type="match status" value="1"/>
</dbReference>
<protein>
    <recommendedName>
        <fullName evidence="7">C2H2-type domain-containing protein</fullName>
    </recommendedName>
</protein>
<evidence type="ECO:0000313" key="9">
    <source>
        <dbReference type="Proteomes" id="UP000070054"/>
    </source>
</evidence>
<dbReference type="InterPro" id="IPR036864">
    <property type="entry name" value="Zn2-C6_fun-type_DNA-bd_sf"/>
</dbReference>
<dbReference type="PROSITE" id="PS50157">
    <property type="entry name" value="ZINC_FINGER_C2H2_2"/>
    <property type="match status" value="1"/>
</dbReference>
<evidence type="ECO:0000256" key="3">
    <source>
        <dbReference type="ARBA" id="ARBA00023015"/>
    </source>
</evidence>
<dbReference type="SMART" id="SM00066">
    <property type="entry name" value="GAL4"/>
    <property type="match status" value="1"/>
</dbReference>
<keyword evidence="6" id="KW-0863">Zinc-finger</keyword>
<evidence type="ECO:0000256" key="5">
    <source>
        <dbReference type="ARBA" id="ARBA00023242"/>
    </source>
</evidence>
<gene>
    <name evidence="8" type="ORF">CNYM01_10462</name>
</gene>
<dbReference type="Gene3D" id="4.10.240.10">
    <property type="entry name" value="Zn(2)-C6 fungal-type DNA-binding domain"/>
    <property type="match status" value="1"/>
</dbReference>
<dbReference type="PANTHER" id="PTHR47660:SF3">
    <property type="entry name" value="FINGER DOMAIN PROTEIN, PUTATIVE (AFU_ORTHOLOGUE AFUA_4G03310)-RELATED"/>
    <property type="match status" value="1"/>
</dbReference>
<organism evidence="8 9">
    <name type="scientific">Colletotrichum nymphaeae SA-01</name>
    <dbReference type="NCBI Taxonomy" id="1460502"/>
    <lineage>
        <taxon>Eukaryota</taxon>
        <taxon>Fungi</taxon>
        <taxon>Dikarya</taxon>
        <taxon>Ascomycota</taxon>
        <taxon>Pezizomycotina</taxon>
        <taxon>Sordariomycetes</taxon>
        <taxon>Hypocreomycetidae</taxon>
        <taxon>Glomerellales</taxon>
        <taxon>Glomerellaceae</taxon>
        <taxon>Colletotrichum</taxon>
        <taxon>Colletotrichum acutatum species complex</taxon>
    </lineage>
</organism>
<dbReference type="InterPro" id="IPR001138">
    <property type="entry name" value="Zn2Cys6_DnaBD"/>
</dbReference>
<evidence type="ECO:0000256" key="2">
    <source>
        <dbReference type="ARBA" id="ARBA00022833"/>
    </source>
</evidence>
<keyword evidence="1" id="KW-0479">Metal-binding</keyword>
<sequence>MSGSGFLDTIFPTNNQSAGVFFCALCSKPFSQETALKRHVSYCRRTKDRPRSRPKPCRECSAAKHKCSLQARCTRCTKKGLDCTYAENRTQEPTASTEALNAQVWAPSLLGLDSANPQSIFAPEASTFDHQVRWDSFSQMVELPDEVAFGNFPLTEPGLGHITEDLVVGDTDLSPSPEPYRQILPHSINFGRRVISNTSWIVFPLQFIKEPKEAANGSANMIKQALRSYPEMMLRRSTFPPFIHQYQDKSHLPEPLANCMGIAILFVSRNPDTSSFLWQSIRKEQDRNLSEVGIVHPALPDELRMLTLLNRWLDIAKETSSPQYKQSWYISSCVSSPAVKALL</sequence>
<evidence type="ECO:0000256" key="4">
    <source>
        <dbReference type="ARBA" id="ARBA00023163"/>
    </source>
</evidence>
<name>A0A135TJV1_9PEZI</name>
<dbReference type="GO" id="GO:0008270">
    <property type="term" value="F:zinc ion binding"/>
    <property type="evidence" value="ECO:0007669"/>
    <property type="project" value="UniProtKB-KW"/>
</dbReference>
<evidence type="ECO:0000256" key="1">
    <source>
        <dbReference type="ARBA" id="ARBA00022723"/>
    </source>
</evidence>
<keyword evidence="4" id="KW-0804">Transcription</keyword>
<dbReference type="EMBL" id="JEMN01001093">
    <property type="protein sequence ID" value="KXH48392.1"/>
    <property type="molecule type" value="Genomic_DNA"/>
</dbReference>
<keyword evidence="3" id="KW-0805">Transcription regulation</keyword>
<keyword evidence="2" id="KW-0862">Zinc</keyword>
<proteinExistence type="predicted"/>
<dbReference type="CDD" id="cd00067">
    <property type="entry name" value="GAL4"/>
    <property type="match status" value="1"/>
</dbReference>
<dbReference type="GO" id="GO:0000981">
    <property type="term" value="F:DNA-binding transcription factor activity, RNA polymerase II-specific"/>
    <property type="evidence" value="ECO:0007669"/>
    <property type="project" value="InterPro"/>
</dbReference>
<dbReference type="AlphaFoldDB" id="A0A135TJV1"/>
<keyword evidence="5" id="KW-0539">Nucleus</keyword>
<dbReference type="Proteomes" id="UP000070054">
    <property type="component" value="Unassembled WGS sequence"/>
</dbReference>
<dbReference type="OrthoDB" id="5423818at2759"/>
<evidence type="ECO:0000256" key="6">
    <source>
        <dbReference type="PROSITE-ProRule" id="PRU00042"/>
    </source>
</evidence>
<keyword evidence="9" id="KW-1185">Reference proteome</keyword>
<evidence type="ECO:0000259" key="7">
    <source>
        <dbReference type="PROSITE" id="PS50157"/>
    </source>
</evidence>
<reference evidence="8 9" key="1">
    <citation type="submission" date="2014-02" db="EMBL/GenBank/DDBJ databases">
        <title>The genome sequence of Colletotrichum nymphaeae SA-01.</title>
        <authorList>
            <person name="Baroncelli R."/>
            <person name="Thon M.R."/>
        </authorList>
    </citation>
    <scope>NUCLEOTIDE SEQUENCE [LARGE SCALE GENOMIC DNA]</scope>
    <source>
        <strain evidence="8 9">SA-01</strain>
    </source>
</reference>
<comment type="caution">
    <text evidence="8">The sequence shown here is derived from an EMBL/GenBank/DDBJ whole genome shotgun (WGS) entry which is preliminary data.</text>
</comment>
<dbReference type="SUPFAM" id="SSF57701">
    <property type="entry name" value="Zn2/Cys6 DNA-binding domain"/>
    <property type="match status" value="1"/>
</dbReference>
<evidence type="ECO:0000313" key="8">
    <source>
        <dbReference type="EMBL" id="KXH48392.1"/>
    </source>
</evidence>
<feature type="domain" description="C2H2-type" evidence="7">
    <location>
        <begin position="21"/>
        <end position="50"/>
    </location>
</feature>